<keyword evidence="8" id="KW-0802">TPR repeat</keyword>
<dbReference type="FunFam" id="1.25.40.10:FF:000029">
    <property type="entry name" value="peptidyl-prolyl cis-trans isomerase D"/>
    <property type="match status" value="1"/>
</dbReference>
<reference evidence="13" key="1">
    <citation type="submission" date="2015-10" db="EMBL/GenBank/DDBJ databases">
        <authorList>
            <person name="Devillers H."/>
        </authorList>
    </citation>
    <scope>NUCLEOTIDE SEQUENCE [LARGE SCALE GENOMIC DNA]</scope>
</reference>
<organism evidence="12 13">
    <name type="scientific">Lachancea quebecensis</name>
    <dbReference type="NCBI Taxonomy" id="1654605"/>
    <lineage>
        <taxon>Eukaryota</taxon>
        <taxon>Fungi</taxon>
        <taxon>Dikarya</taxon>
        <taxon>Ascomycota</taxon>
        <taxon>Saccharomycotina</taxon>
        <taxon>Saccharomycetes</taxon>
        <taxon>Saccharomycetales</taxon>
        <taxon>Saccharomycetaceae</taxon>
        <taxon>Lachancea</taxon>
    </lineage>
</organism>
<accession>A0A0N7MLS3</accession>
<dbReference type="GO" id="GO:0016018">
    <property type="term" value="F:cyclosporin A binding"/>
    <property type="evidence" value="ECO:0007669"/>
    <property type="project" value="TreeGrafter"/>
</dbReference>
<dbReference type="PRINTS" id="PR00153">
    <property type="entry name" value="CSAPPISMRASE"/>
</dbReference>
<dbReference type="InterPro" id="IPR029000">
    <property type="entry name" value="Cyclophilin-like_dom_sf"/>
</dbReference>
<dbReference type="FunFam" id="2.40.100.10:FF:000045">
    <property type="entry name" value="Peptidyl-prolyl cis-trans isomerase D"/>
    <property type="match status" value="1"/>
</dbReference>
<dbReference type="SUPFAM" id="SSF50891">
    <property type="entry name" value="Cyclophilin-like"/>
    <property type="match status" value="1"/>
</dbReference>
<dbReference type="PROSITE" id="PS50072">
    <property type="entry name" value="CSA_PPIASE_2"/>
    <property type="match status" value="1"/>
</dbReference>
<dbReference type="Gene3D" id="1.25.40.10">
    <property type="entry name" value="Tetratricopeptide repeat domain"/>
    <property type="match status" value="1"/>
</dbReference>
<dbReference type="CDD" id="cd01926">
    <property type="entry name" value="cyclophilin_ABH_like"/>
    <property type="match status" value="1"/>
</dbReference>
<evidence type="ECO:0000256" key="9">
    <source>
        <dbReference type="ARBA" id="ARBA00023110"/>
    </source>
</evidence>
<dbReference type="InterPro" id="IPR011990">
    <property type="entry name" value="TPR-like_helical_dom_sf"/>
</dbReference>
<dbReference type="GO" id="GO:0005737">
    <property type="term" value="C:cytoplasm"/>
    <property type="evidence" value="ECO:0007669"/>
    <property type="project" value="UniProtKB-SubCell"/>
</dbReference>
<keyword evidence="6" id="KW-0963">Cytoplasm</keyword>
<dbReference type="Pfam" id="PF13181">
    <property type="entry name" value="TPR_8"/>
    <property type="match status" value="1"/>
</dbReference>
<dbReference type="SUPFAM" id="SSF48452">
    <property type="entry name" value="TPR-like"/>
    <property type="match status" value="1"/>
</dbReference>
<comment type="catalytic activity">
    <reaction evidence="1">
        <text>[protein]-peptidylproline (omega=180) = [protein]-peptidylproline (omega=0)</text>
        <dbReference type="Rhea" id="RHEA:16237"/>
        <dbReference type="Rhea" id="RHEA-COMP:10747"/>
        <dbReference type="Rhea" id="RHEA-COMP:10748"/>
        <dbReference type="ChEBI" id="CHEBI:83833"/>
        <dbReference type="ChEBI" id="CHEBI:83834"/>
        <dbReference type="EC" id="5.2.1.8"/>
    </reaction>
</comment>
<dbReference type="PANTHER" id="PTHR11071:SF561">
    <property type="entry name" value="PEPTIDYL-PROLYL CIS-TRANS ISOMERASE D-RELATED"/>
    <property type="match status" value="1"/>
</dbReference>
<keyword evidence="7" id="KW-0677">Repeat</keyword>
<evidence type="ECO:0000313" key="12">
    <source>
        <dbReference type="EMBL" id="CUS23089.1"/>
    </source>
</evidence>
<feature type="domain" description="PPIase cyclophilin-type" evidence="11">
    <location>
        <begin position="7"/>
        <end position="173"/>
    </location>
</feature>
<keyword evidence="9" id="KW-0697">Rotamase</keyword>
<dbReference type="PANTHER" id="PTHR11071">
    <property type="entry name" value="PEPTIDYL-PROLYL CIS-TRANS ISOMERASE"/>
    <property type="match status" value="1"/>
</dbReference>
<keyword evidence="10" id="KW-0413">Isomerase</keyword>
<evidence type="ECO:0000256" key="10">
    <source>
        <dbReference type="ARBA" id="ARBA00023235"/>
    </source>
</evidence>
<dbReference type="EC" id="5.2.1.8" evidence="5"/>
<dbReference type="AlphaFoldDB" id="A0A0N7MLS3"/>
<evidence type="ECO:0000256" key="1">
    <source>
        <dbReference type="ARBA" id="ARBA00000971"/>
    </source>
</evidence>
<evidence type="ECO:0000256" key="3">
    <source>
        <dbReference type="ARBA" id="ARBA00004496"/>
    </source>
</evidence>
<gene>
    <name evidence="12" type="ORF">LAQU0_S08e01882g</name>
</gene>
<dbReference type="Gene3D" id="2.40.100.10">
    <property type="entry name" value="Cyclophilin-like"/>
    <property type="match status" value="1"/>
</dbReference>
<dbReference type="SMART" id="SM00028">
    <property type="entry name" value="TPR"/>
    <property type="match status" value="3"/>
</dbReference>
<evidence type="ECO:0000256" key="2">
    <source>
        <dbReference type="ARBA" id="ARBA00002388"/>
    </source>
</evidence>
<dbReference type="InterPro" id="IPR020892">
    <property type="entry name" value="Cyclophilin-type_PPIase_CS"/>
</dbReference>
<dbReference type="EMBL" id="LN890539">
    <property type="protein sequence ID" value="CUS23089.1"/>
    <property type="molecule type" value="Genomic_DNA"/>
</dbReference>
<keyword evidence="13" id="KW-1185">Reference proteome</keyword>
<dbReference type="OrthoDB" id="193499at2759"/>
<protein>
    <recommendedName>
        <fullName evidence="5">peptidylprolyl isomerase</fullName>
        <ecNumber evidence="5">5.2.1.8</ecNumber>
    </recommendedName>
</protein>
<comment type="function">
    <text evidence="2">PPIases accelerate the folding of proteins. It catalyzes the cis-trans isomerization of proline imidic peptide bonds in oligopeptides.</text>
</comment>
<evidence type="ECO:0000259" key="11">
    <source>
        <dbReference type="PROSITE" id="PS50072"/>
    </source>
</evidence>
<comment type="similarity">
    <text evidence="4">Belongs to the cyclophilin-type PPIase family. PPIase D subfamily.</text>
</comment>
<dbReference type="InterPro" id="IPR019734">
    <property type="entry name" value="TPR_rpt"/>
</dbReference>
<proteinExistence type="inferred from homology"/>
<evidence type="ECO:0000256" key="5">
    <source>
        <dbReference type="ARBA" id="ARBA00013194"/>
    </source>
</evidence>
<dbReference type="GO" id="GO:0003755">
    <property type="term" value="F:peptidyl-prolyl cis-trans isomerase activity"/>
    <property type="evidence" value="ECO:0007669"/>
    <property type="project" value="UniProtKB-KW"/>
</dbReference>
<dbReference type="GO" id="GO:0051082">
    <property type="term" value="F:unfolded protein binding"/>
    <property type="evidence" value="ECO:0007669"/>
    <property type="project" value="UniProtKB-ARBA"/>
</dbReference>
<evidence type="ECO:0000256" key="7">
    <source>
        <dbReference type="ARBA" id="ARBA00022737"/>
    </source>
</evidence>
<name>A0A0N7MLS3_9SACH</name>
<evidence type="ECO:0000256" key="6">
    <source>
        <dbReference type="ARBA" id="ARBA00022490"/>
    </source>
</evidence>
<evidence type="ECO:0000256" key="8">
    <source>
        <dbReference type="ARBA" id="ARBA00022803"/>
    </source>
</evidence>
<dbReference type="GO" id="GO:0042026">
    <property type="term" value="P:protein refolding"/>
    <property type="evidence" value="ECO:0007669"/>
    <property type="project" value="UniProtKB-ARBA"/>
</dbReference>
<sequence length="370" mass="40923">MPRSKVFFDISIGGIPKGRMVFELYNDVVPKTADNFLKLCEGKSGNCKSKPEIPLSYKGSIFHRVIKGFMCQFGDFTNFNGTGGESIYGEKFEDENFTMKHDKPFLLSMANAGPNTNGSQAFITCVPTSHLDGKHVVFGEVIQGKRIARSIESQATDSGDKPVSDVKIDDCGVLPADYVVPEDAEKTPTDEFGDNYEDSLADDNKVDLENLESVLKAVCAVKDIGTSLFKAQKFQPALTKYEKSSSMLKQYFPQDLPAEDISKVDQLRVSIFLNIALCAIKTGDYQKALSSTTEVVHDTAADDKSKAKALYRRGLAYYHLKDPEMAITDLEFATTYQQNDAAILKAISDARKLKKDQVALQKKSLSKMFS</sequence>
<dbReference type="InterPro" id="IPR002130">
    <property type="entry name" value="Cyclophilin-type_PPIase_dom"/>
</dbReference>
<dbReference type="PROSITE" id="PS00170">
    <property type="entry name" value="CSA_PPIASE_1"/>
    <property type="match status" value="1"/>
</dbReference>
<dbReference type="Pfam" id="PF00160">
    <property type="entry name" value="Pro_isomerase"/>
    <property type="match status" value="1"/>
</dbReference>
<evidence type="ECO:0000313" key="13">
    <source>
        <dbReference type="Proteomes" id="UP000236544"/>
    </source>
</evidence>
<dbReference type="Proteomes" id="UP000236544">
    <property type="component" value="Unassembled WGS sequence"/>
</dbReference>
<evidence type="ECO:0000256" key="4">
    <source>
        <dbReference type="ARBA" id="ARBA00010898"/>
    </source>
</evidence>
<comment type="subcellular location">
    <subcellularLocation>
        <location evidence="3">Cytoplasm</location>
    </subcellularLocation>
</comment>